<keyword evidence="2" id="KW-0812">Transmembrane</keyword>
<dbReference type="PATRIC" id="fig|1056511.3.peg.4767"/>
<name>L8J3D8_9GAMM</name>
<dbReference type="Proteomes" id="UP000011134">
    <property type="component" value="Unassembled WGS sequence"/>
</dbReference>
<dbReference type="Pfam" id="PF10675">
    <property type="entry name" value="DUF2489"/>
    <property type="match status" value="1"/>
</dbReference>
<reference evidence="4 5" key="1">
    <citation type="submission" date="2012-12" db="EMBL/GenBank/DDBJ databases">
        <title>Genome Assembly of Photobacterium sp. AK15.</title>
        <authorList>
            <person name="Khatri I."/>
            <person name="Vaidya B."/>
            <person name="Srinivas T.N.R."/>
            <person name="Subramanian S."/>
            <person name="Pinnaka A."/>
        </authorList>
    </citation>
    <scope>NUCLEOTIDE SEQUENCE [LARGE SCALE GENOMIC DNA]</scope>
    <source>
        <strain evidence="4 5">AK15</strain>
    </source>
</reference>
<proteinExistence type="predicted"/>
<organism evidence="4 5">
    <name type="scientific">Photobacterium marinum</name>
    <dbReference type="NCBI Taxonomy" id="1056511"/>
    <lineage>
        <taxon>Bacteria</taxon>
        <taxon>Pseudomonadati</taxon>
        <taxon>Pseudomonadota</taxon>
        <taxon>Gammaproteobacteria</taxon>
        <taxon>Vibrionales</taxon>
        <taxon>Vibrionaceae</taxon>
        <taxon>Photobacterium</taxon>
    </lineage>
</organism>
<sequence>MQDMTLWLGLAGTIVAVLATYAGYLLFKLYQQHTRHKAFLERAALQQAEQIKQRNANIMDSVFIIAEAGKQDQCDMSEISIRLYKLMEVLQGEQAVDFSGLYPAMTELYHVVKDMPRGDARKTLQKKERMKLDLERMKAEARLLDDIKQELDAILALKP</sequence>
<evidence type="ECO:0000256" key="2">
    <source>
        <dbReference type="SAM" id="Phobius"/>
    </source>
</evidence>
<evidence type="ECO:0000259" key="3">
    <source>
        <dbReference type="Pfam" id="PF10675"/>
    </source>
</evidence>
<gene>
    <name evidence="4" type="ORF">C942_03953</name>
</gene>
<protein>
    <submittedName>
        <fullName evidence="4">Periplasmic/membrane protein associated with DUF414</fullName>
    </submittedName>
</protein>
<evidence type="ECO:0000313" key="5">
    <source>
        <dbReference type="Proteomes" id="UP000011134"/>
    </source>
</evidence>
<dbReference type="AlphaFoldDB" id="L8J3D8"/>
<comment type="caution">
    <text evidence="4">The sequence shown here is derived from an EMBL/GenBank/DDBJ whole genome shotgun (WGS) entry which is preliminary data.</text>
</comment>
<accession>L8J3D8</accession>
<dbReference type="EMBL" id="AMZO01000045">
    <property type="protein sequence ID" value="ELR63256.1"/>
    <property type="molecule type" value="Genomic_DNA"/>
</dbReference>
<keyword evidence="5" id="KW-1185">Reference proteome</keyword>
<keyword evidence="2" id="KW-1133">Transmembrane helix</keyword>
<feature type="coiled-coil region" evidence="1">
    <location>
        <begin position="120"/>
        <end position="147"/>
    </location>
</feature>
<dbReference type="InterPro" id="IPR019617">
    <property type="entry name" value="DUF2489"/>
</dbReference>
<evidence type="ECO:0000313" key="4">
    <source>
        <dbReference type="EMBL" id="ELR63256.1"/>
    </source>
</evidence>
<feature type="domain" description="DUF2489" evidence="3">
    <location>
        <begin position="15"/>
        <end position="153"/>
    </location>
</feature>
<keyword evidence="1" id="KW-0175">Coiled coil</keyword>
<keyword evidence="2" id="KW-0472">Membrane</keyword>
<evidence type="ECO:0000256" key="1">
    <source>
        <dbReference type="SAM" id="Coils"/>
    </source>
</evidence>
<feature type="transmembrane region" description="Helical" evidence="2">
    <location>
        <begin position="6"/>
        <end position="27"/>
    </location>
</feature>